<dbReference type="AlphaFoldDB" id="A0A6B9FJE5"/>
<evidence type="ECO:0000313" key="2">
    <source>
        <dbReference type="Proteomes" id="UP000012488"/>
    </source>
</evidence>
<accession>A0A6B9FJE5</accession>
<dbReference type="RefSeq" id="WP_010685029.1">
    <property type="nucleotide sequence ID" value="NZ_CP043538.1"/>
</dbReference>
<sequence>MTDRIGLRTGSDRSLVADRIARAIYAYAGRTGHAVGHATVRKGMALLPAPVVETITQALCREFAGRAGTQPSQSELQRLAFLYGVFPRDPNLIALTFRVNVYPDTNARAIEHLLARVTPDMERRDDLNVMRLFYIHKTSPAGFDPQQFQRIAFDAIRNDGILVDIWRVLFIKLVMEKMDGGPFDKAIVRHYMEIEGDPNILYSILYILFDRFNRLNDLDALADVVAQARFKTSAEGFAVAYFFLVSFGFAAQAKALEDAHRGLPNALLHPLFIKGRLAPQPVSAAPEARPDGDRVDPAYAALAWAWRDAELEKAEIRTRLARRPRAASPRAPDAPAKPRLLVAVFGQMRFPEATLPGVRDWILNDFAAHAAEVDLTFAVCTWRETGGKVFLPDDHIDTIGGFLSPPVMALLKSLGCCTISDLRPHCPRVASKILDQAPISTEIDEGRIARSFPGETTFDVDSEGGYMRALGRTIADAVDGNTMLMNQGRMLSRISAVTQILAAVDRSRPAPTHVLFIRPDLCDLSGSLASVFQQMRGRSNWAVVDQDAYAQVVEGVGDRFILADRLAAEEIAGIGTYTRRIFDGADPESVLRRKRLEPHQMLRSLMFEAGIDIRTVSRRIVGWNLFRGAVNRDTVLAELRVDVAHMADGALKEAFTERL</sequence>
<evidence type="ECO:0000313" key="1">
    <source>
        <dbReference type="EMBL" id="QGY01234.1"/>
    </source>
</evidence>
<reference evidence="1 2" key="1">
    <citation type="journal article" date="2012" name="Genet. Mol. Biol.">
        <title>Analysis of 16S rRNA and mxaF genes revealing insights into Methylobacterium niche-specific plant association.</title>
        <authorList>
            <person name="Dourado M.N."/>
            <person name="Andreote F.D."/>
            <person name="Dini-Andreote F."/>
            <person name="Conti R."/>
            <person name="Araujo J.M."/>
            <person name="Araujo W.L."/>
        </authorList>
    </citation>
    <scope>NUCLEOTIDE SEQUENCE [LARGE SCALE GENOMIC DNA]</scope>
    <source>
        <strain evidence="1 2">SR1.6/6</strain>
    </source>
</reference>
<protein>
    <submittedName>
        <fullName evidence="1">Uncharacterized protein</fullName>
    </submittedName>
</protein>
<name>A0A6B9FJE5_9HYPH</name>
<dbReference type="OrthoDB" id="7597074at2"/>
<dbReference type="Proteomes" id="UP000012488">
    <property type="component" value="Chromosome"/>
</dbReference>
<reference evidence="1 2" key="2">
    <citation type="journal article" date="2013" name="Genome Announc.">
        <title>Draft Genome Sequence of Methylobacterium mesophilicum Strain SR1.6/6, Isolated from Citrus sinensis.</title>
        <authorList>
            <person name="Marinho Almeida D."/>
            <person name="Dini-Andreote F."/>
            <person name="Camargo Neves A.A."/>
            <person name="Juca Ramos R.T."/>
            <person name="Andreote F.D."/>
            <person name="Carneiro A.R."/>
            <person name="Oliveira de Souza Lima A."/>
            <person name="Caracciolo Gomes de Sa P.H."/>
            <person name="Ribeiro Barbosa M.S."/>
            <person name="Araujo W.L."/>
            <person name="Silva A."/>
        </authorList>
    </citation>
    <scope>NUCLEOTIDE SEQUENCE [LARGE SCALE GENOMIC DNA]</scope>
    <source>
        <strain evidence="1 2">SR1.6/6</strain>
    </source>
</reference>
<gene>
    <name evidence="1" type="ORF">MMSR116_04440</name>
</gene>
<dbReference type="EMBL" id="CP043538">
    <property type="protein sequence ID" value="QGY01234.1"/>
    <property type="molecule type" value="Genomic_DNA"/>
</dbReference>
<dbReference type="KEGG" id="mmes:MMSR116_04440"/>
<organism evidence="1 2">
    <name type="scientific">Methylobacterium mesophilicum SR1.6/6</name>
    <dbReference type="NCBI Taxonomy" id="908290"/>
    <lineage>
        <taxon>Bacteria</taxon>
        <taxon>Pseudomonadati</taxon>
        <taxon>Pseudomonadota</taxon>
        <taxon>Alphaproteobacteria</taxon>
        <taxon>Hyphomicrobiales</taxon>
        <taxon>Methylobacteriaceae</taxon>
        <taxon>Methylobacterium</taxon>
    </lineage>
</organism>
<proteinExistence type="predicted"/>